<dbReference type="Pfam" id="PF01968">
    <property type="entry name" value="Hydantoinase_A"/>
    <property type="match status" value="1"/>
</dbReference>
<evidence type="ECO:0000259" key="5">
    <source>
        <dbReference type="Pfam" id="PF19278"/>
    </source>
</evidence>
<dbReference type="InterPro" id="IPR002821">
    <property type="entry name" value="Hydantoinase_A"/>
</dbReference>
<dbReference type="EMBL" id="CP053923">
    <property type="protein sequence ID" value="QNT68341.1"/>
    <property type="molecule type" value="Genomic_DNA"/>
</dbReference>
<protein>
    <submittedName>
        <fullName evidence="6">Hydantoinase B/oxoprolinase family protein</fullName>
    </submittedName>
</protein>
<dbReference type="RefSeq" id="WP_190261786.1">
    <property type="nucleotide sequence ID" value="NZ_CP053923.1"/>
</dbReference>
<dbReference type="GO" id="GO:0005829">
    <property type="term" value="C:cytosol"/>
    <property type="evidence" value="ECO:0007669"/>
    <property type="project" value="TreeGrafter"/>
</dbReference>
<keyword evidence="7" id="KW-1185">Reference proteome</keyword>
<feature type="domain" description="Acetophenone carboxylase-like C-terminal" evidence="5">
    <location>
        <begin position="519"/>
        <end position="672"/>
    </location>
</feature>
<feature type="domain" description="Hydantoinase A/oxoprolinase" evidence="2">
    <location>
        <begin position="203"/>
        <end position="495"/>
    </location>
</feature>
<dbReference type="InterPro" id="IPR045079">
    <property type="entry name" value="Oxoprolinase-like"/>
</dbReference>
<dbReference type="AlphaFoldDB" id="A0A7H1MY05"/>
<dbReference type="GO" id="GO:0006749">
    <property type="term" value="P:glutathione metabolic process"/>
    <property type="evidence" value="ECO:0007669"/>
    <property type="project" value="TreeGrafter"/>
</dbReference>
<comment type="similarity">
    <text evidence="1">Belongs to the oxoprolinase family.</text>
</comment>
<dbReference type="PANTHER" id="PTHR11365:SF23">
    <property type="entry name" value="HYPOTHETICAL 5-OXOPROLINASE (EUROFUNG)-RELATED"/>
    <property type="match status" value="1"/>
</dbReference>
<feature type="domain" description="Hydantoinase B/oxoprolinase" evidence="3">
    <location>
        <begin position="695"/>
        <end position="1202"/>
    </location>
</feature>
<evidence type="ECO:0000259" key="4">
    <source>
        <dbReference type="Pfam" id="PF05378"/>
    </source>
</evidence>
<dbReference type="Proteomes" id="UP000516369">
    <property type="component" value="Chromosome"/>
</dbReference>
<dbReference type="KEGG" id="dvn:HQ394_01915"/>
<evidence type="ECO:0000256" key="1">
    <source>
        <dbReference type="ARBA" id="ARBA00010403"/>
    </source>
</evidence>
<organism evidence="6 7">
    <name type="scientific">Defluviicoccus vanus</name>
    <dbReference type="NCBI Taxonomy" id="111831"/>
    <lineage>
        <taxon>Bacteria</taxon>
        <taxon>Pseudomonadati</taxon>
        <taxon>Pseudomonadota</taxon>
        <taxon>Alphaproteobacteria</taxon>
        <taxon>Rhodospirillales</taxon>
        <taxon>Rhodospirillaceae</taxon>
        <taxon>Defluviicoccus</taxon>
    </lineage>
</organism>
<reference evidence="6 7" key="1">
    <citation type="submission" date="2020-05" db="EMBL/GenBank/DDBJ databases">
        <title>Complete closed genome sequence of Defluviicoccus vanus.</title>
        <authorList>
            <person name="Bessarab I."/>
            <person name="Arumugam K."/>
            <person name="Maszenan A.M."/>
            <person name="Seviour R.J."/>
            <person name="Williams R.B."/>
        </authorList>
    </citation>
    <scope>NUCLEOTIDE SEQUENCE [LARGE SCALE GENOMIC DNA]</scope>
    <source>
        <strain evidence="6 7">Ben 114</strain>
    </source>
</reference>
<evidence type="ECO:0000313" key="7">
    <source>
        <dbReference type="Proteomes" id="UP000516369"/>
    </source>
</evidence>
<feature type="domain" description="Hydantoinase/oxoprolinase N-terminal" evidence="4">
    <location>
        <begin position="4"/>
        <end position="183"/>
    </location>
</feature>
<gene>
    <name evidence="6" type="ORF">HQ394_01915</name>
</gene>
<sequence>MKWHFWIDRGGTFTDVVARTPAGTIVTAKLLSHDPEHYEDAAVEAVRRLMGVAAGEPLPVAAIGAVKMGTTVATNALLERRGDRVVLAISRGFGDALRIGTQNRPQLFARHIVLPDLVYERVVEIDERLDAEGSILTPLDAATATARLQAAFDDGIRAIAIVLLHGYRHPAHEARLAAIAEAIGFTQISVSHRVSALMKLVSRGDTTVVDAYLSPILRRYVDQVSSRLRGDDGTAPPLMFMQSNGGLTGAALFQGKDAILSGPAGGVVGMIETARIAGFERVIGFDMGGTSTDVSHYDGSYERTLETQVAGVRITAPMLAIHTVAAGGGSILAFDGARFRVGPASAGAVPGPACYRRGGPLTVTDANVLLGRIQPQHFPRVFGPAADQPLDPGIVQSRFAALTKAINAATGSSRSSEAVADGFLTVAVENMAHAIKHISVQRGRDVGRYVLNCFGGAGGQHACRIADALGMTTVLIHPLAGVLSAYGMGLAQVRAIREHAVERVLSADLLPELAVIGDDLAAAAMAQAQHQGTDAASFHLERRLQLKYQGTDTPLTVDEADIAAMTAAFTDQHRQRFGFIMAERPLVVEAMVVEAIGSMARSEESATEPAADRPPRLPVEHVRAWFDTGWVKTPVFRRDDLATGDAIDGPAIVVEANATTVVECGWRAAMTPRRHLLLTRATPRPRRHAIGTAADPVLLEVFNSRFMAIAEQMGAVLANTAQSVNIKERLDFSCAVFDRNGGLVANAPHLPVHLGSMGDSIETVIRERAGRMRPGDVYVLNAPYNGGTHLPDITVITPVFDAADRELLFFVGCRGHHADVGGITPGSMPPHSRRIDEEGVLIDNEVLVDAGRFREEAMRTLLASGRWPSRNIEQNLADLRAQIAANACGVGELRRLVADVGLEVVEAYMRHVQANAEEQVRRVIDVLRDGHFAYEMDNGLVIRVAVRIDKAARAATIDFTGTSPQQDGNFNAPPAVCKAAVLYVFRTLVDDDIPLNAGCLKPLRIILPTGSMLAPRHPAAVVAGNVETSQVITDALFGAMRVMAAAQGTMNNFTFGDARHQYYETICGGSGAGPGFDGTSAVHTHMTNTRITDAEVLEWRFPVLVRAFAIRRGSGGDGQFHGGDGVIRRIEFRRPMTASILTNHRRIAPFGLEGGEPGQPGRNAVERADGSHEELAATAQIEVGPGDTLVIETPGGGGYGRPKTYWRSTGKLPANFHKGRNIHVWTALRWQGFSCEICGVGRCDHVFGLVMRRVHGRRP</sequence>
<dbReference type="InterPro" id="IPR008040">
    <property type="entry name" value="Hydant_A_N"/>
</dbReference>
<evidence type="ECO:0000259" key="3">
    <source>
        <dbReference type="Pfam" id="PF02538"/>
    </source>
</evidence>
<dbReference type="Pfam" id="PF05378">
    <property type="entry name" value="Hydant_A_N"/>
    <property type="match status" value="1"/>
</dbReference>
<evidence type="ECO:0000259" key="2">
    <source>
        <dbReference type="Pfam" id="PF01968"/>
    </source>
</evidence>
<dbReference type="Pfam" id="PF02538">
    <property type="entry name" value="Hydantoinase_B"/>
    <property type="match status" value="1"/>
</dbReference>
<accession>A0A7H1MY05</accession>
<dbReference type="GO" id="GO:0017168">
    <property type="term" value="F:5-oxoprolinase (ATP-hydrolyzing) activity"/>
    <property type="evidence" value="ECO:0007669"/>
    <property type="project" value="TreeGrafter"/>
</dbReference>
<dbReference type="Pfam" id="PF19278">
    <property type="entry name" value="Hydant_A_C"/>
    <property type="match status" value="1"/>
</dbReference>
<proteinExistence type="inferred from homology"/>
<dbReference type="PANTHER" id="PTHR11365">
    <property type="entry name" value="5-OXOPROLINASE RELATED"/>
    <property type="match status" value="1"/>
</dbReference>
<name>A0A7H1MY05_9PROT</name>
<evidence type="ECO:0000313" key="6">
    <source>
        <dbReference type="EMBL" id="QNT68341.1"/>
    </source>
</evidence>
<dbReference type="InterPro" id="IPR049517">
    <property type="entry name" value="ACX-like_C"/>
</dbReference>
<dbReference type="InterPro" id="IPR003692">
    <property type="entry name" value="Hydantoinase_B"/>
</dbReference>